<reference evidence="1 2" key="1">
    <citation type="submission" date="2018-02" db="EMBL/GenBank/DDBJ databases">
        <title>Genome sequence of the basidiomycete white-rot fungus Phlebia centrifuga.</title>
        <authorList>
            <person name="Granchi Z."/>
            <person name="Peng M."/>
            <person name="de Vries R.P."/>
            <person name="Hilden K."/>
            <person name="Makela M.R."/>
            <person name="Grigoriev I."/>
            <person name="Riley R."/>
        </authorList>
    </citation>
    <scope>NUCLEOTIDE SEQUENCE [LARGE SCALE GENOMIC DNA]</scope>
    <source>
        <strain evidence="1 2">FBCC195</strain>
    </source>
</reference>
<evidence type="ECO:0000313" key="1">
    <source>
        <dbReference type="EMBL" id="PSS37254.1"/>
    </source>
</evidence>
<dbReference type="Proteomes" id="UP000186601">
    <property type="component" value="Unassembled WGS sequence"/>
</dbReference>
<dbReference type="InterPro" id="IPR010775">
    <property type="entry name" value="DUF1365"/>
</dbReference>
<protein>
    <submittedName>
        <fullName evidence="1">Uncharacterized protein</fullName>
    </submittedName>
</protein>
<dbReference type="PANTHER" id="PTHR33973">
    <property type="entry name" value="OS07G0153300 PROTEIN"/>
    <property type="match status" value="1"/>
</dbReference>
<dbReference type="PANTHER" id="PTHR33973:SF4">
    <property type="entry name" value="OS07G0153300 PROTEIN"/>
    <property type="match status" value="1"/>
</dbReference>
<comment type="caution">
    <text evidence="1">The sequence shown here is derived from an EMBL/GenBank/DDBJ whole genome shotgun (WGS) entry which is preliminary data.</text>
</comment>
<proteinExistence type="predicted"/>
<sequence>MSFEKITLNVRLSYEHQWTFAREFHVSPFNDRSGFYRVSVTLPPNPPSSSITEMCEQDSLHPIIQVHLYTGNTETFPAQGLGPLKLTAVLRPQSLIPLTSINLLRALLKHPFLLFLSLPRILYQAWILHYKKHLSVFPRPEPHPAASRWPQRDKPSGGVGWQSETWLQSFARRRAVMFLEHCAQEHDVAVKLIAADPSTLPLEFLPRGRPKGQILSIYYLSPAFFELLLATPSADHALFLGASSKLFTVSSEESFLLVFRGFVEKAARSGSPSFLQRLRIRQIPTNLFDASEFPIPDQHTLDPPAACTVIYFSTLGALLLSFLTEKLEELAYRKAAVRFAPGQEPWKKWESAWAAYQTSHDTNSEENIVEKNDVGYLLGSVSTNFE</sequence>
<dbReference type="Pfam" id="PF07103">
    <property type="entry name" value="DUF1365"/>
    <property type="match status" value="1"/>
</dbReference>
<accession>A0A2R6S4N5</accession>
<dbReference type="AlphaFoldDB" id="A0A2R6S4N5"/>
<gene>
    <name evidence="1" type="ORF">PHLCEN_2v892</name>
</gene>
<keyword evidence="2" id="KW-1185">Reference proteome</keyword>
<evidence type="ECO:0000313" key="2">
    <source>
        <dbReference type="Proteomes" id="UP000186601"/>
    </source>
</evidence>
<name>A0A2R6S4N5_9APHY</name>
<dbReference type="OrthoDB" id="3340520at2759"/>
<organism evidence="1 2">
    <name type="scientific">Hermanssonia centrifuga</name>
    <dbReference type="NCBI Taxonomy" id="98765"/>
    <lineage>
        <taxon>Eukaryota</taxon>
        <taxon>Fungi</taxon>
        <taxon>Dikarya</taxon>
        <taxon>Basidiomycota</taxon>
        <taxon>Agaricomycotina</taxon>
        <taxon>Agaricomycetes</taxon>
        <taxon>Polyporales</taxon>
        <taxon>Meruliaceae</taxon>
        <taxon>Hermanssonia</taxon>
    </lineage>
</organism>
<dbReference type="EMBL" id="MLYV02000069">
    <property type="protein sequence ID" value="PSS37254.1"/>
    <property type="molecule type" value="Genomic_DNA"/>
</dbReference>